<name>A0ABP4XTI3_9MICO</name>
<dbReference type="PANTHER" id="PTHR39173">
    <property type="entry name" value="ACETYLTRANSFERASE"/>
    <property type="match status" value="1"/>
</dbReference>
<accession>A0ABP4XTI3</accession>
<dbReference type="Gene3D" id="3.40.630.30">
    <property type="match status" value="1"/>
</dbReference>
<evidence type="ECO:0000259" key="1">
    <source>
        <dbReference type="PROSITE" id="PS51186"/>
    </source>
</evidence>
<dbReference type="SUPFAM" id="SSF55729">
    <property type="entry name" value="Acyl-CoA N-acyltransferases (Nat)"/>
    <property type="match status" value="1"/>
</dbReference>
<dbReference type="InterPro" id="IPR000182">
    <property type="entry name" value="GNAT_dom"/>
</dbReference>
<keyword evidence="3" id="KW-1185">Reference proteome</keyword>
<organism evidence="2 3">
    <name type="scientific">Nostocoides veronense</name>
    <dbReference type="NCBI Taxonomy" id="330836"/>
    <lineage>
        <taxon>Bacteria</taxon>
        <taxon>Bacillati</taxon>
        <taxon>Actinomycetota</taxon>
        <taxon>Actinomycetes</taxon>
        <taxon>Micrococcales</taxon>
        <taxon>Intrasporangiaceae</taxon>
        <taxon>Nostocoides</taxon>
    </lineage>
</organism>
<evidence type="ECO:0000313" key="3">
    <source>
        <dbReference type="Proteomes" id="UP001499938"/>
    </source>
</evidence>
<comment type="caution">
    <text evidence="2">The sequence shown here is derived from an EMBL/GenBank/DDBJ whole genome shotgun (WGS) entry which is preliminary data.</text>
</comment>
<dbReference type="PANTHER" id="PTHR39173:SF1">
    <property type="entry name" value="ACETYLTRANSFERASE"/>
    <property type="match status" value="1"/>
</dbReference>
<sequence length="188" mass="20866">MRLIPPTESLHRSYLDAVDEFGGAHRDGDGLWQWIDAEGAVQPYARAEMESDEGFHDFIVRRTDPDRDLLRGWVPCTFLWMEQDGEYVGSLAIRHDLNDFLAAEGGHIGYSVRPSARRRGHATDALRQALPVCRDLGLNRVLLTCDDDNLGSATVIEANGGVLTKTIPAPSNGQLVRHYWIDLSDAPG</sequence>
<dbReference type="InterPro" id="IPR016181">
    <property type="entry name" value="Acyl_CoA_acyltransferase"/>
</dbReference>
<proteinExistence type="predicted"/>
<dbReference type="RefSeq" id="WP_344082389.1">
    <property type="nucleotide sequence ID" value="NZ_BAAAPO010000018.1"/>
</dbReference>
<dbReference type="Proteomes" id="UP001499938">
    <property type="component" value="Unassembled WGS sequence"/>
</dbReference>
<feature type="domain" description="N-acetyltransferase" evidence="1">
    <location>
        <begin position="42"/>
        <end position="168"/>
    </location>
</feature>
<dbReference type="Pfam" id="PF00583">
    <property type="entry name" value="Acetyltransf_1"/>
    <property type="match status" value="1"/>
</dbReference>
<protein>
    <submittedName>
        <fullName evidence="2">GNAT family N-acetyltransferase</fullName>
    </submittedName>
</protein>
<dbReference type="CDD" id="cd04301">
    <property type="entry name" value="NAT_SF"/>
    <property type="match status" value="1"/>
</dbReference>
<dbReference type="EMBL" id="BAAAPO010000018">
    <property type="protein sequence ID" value="GAA1788027.1"/>
    <property type="molecule type" value="Genomic_DNA"/>
</dbReference>
<evidence type="ECO:0000313" key="2">
    <source>
        <dbReference type="EMBL" id="GAA1788027.1"/>
    </source>
</evidence>
<gene>
    <name evidence="2" type="ORF">GCM10009811_11310</name>
</gene>
<dbReference type="PROSITE" id="PS51186">
    <property type="entry name" value="GNAT"/>
    <property type="match status" value="1"/>
</dbReference>
<reference evidence="3" key="1">
    <citation type="journal article" date="2019" name="Int. J. Syst. Evol. Microbiol.">
        <title>The Global Catalogue of Microorganisms (GCM) 10K type strain sequencing project: providing services to taxonomists for standard genome sequencing and annotation.</title>
        <authorList>
            <consortium name="The Broad Institute Genomics Platform"/>
            <consortium name="The Broad Institute Genome Sequencing Center for Infectious Disease"/>
            <person name="Wu L."/>
            <person name="Ma J."/>
        </authorList>
    </citation>
    <scope>NUCLEOTIDE SEQUENCE [LARGE SCALE GENOMIC DNA]</scope>
    <source>
        <strain evidence="3">JCM 15592</strain>
    </source>
</reference>